<dbReference type="GO" id="GO:0008270">
    <property type="term" value="F:zinc ion binding"/>
    <property type="evidence" value="ECO:0007669"/>
    <property type="project" value="UniProtKB-KW"/>
</dbReference>
<dbReference type="PANTHER" id="PTHR23111:SF40">
    <property type="entry name" value="RNA-BINDING PROTEIN INVOLVED IN HETEROCHROMATIN ASSEMBLY-RELATED"/>
    <property type="match status" value="1"/>
</dbReference>
<reference evidence="6" key="1">
    <citation type="submission" date="2022-06" db="EMBL/GenBank/DDBJ databases">
        <title>Uncovering the hologenomic basis of an extraordinary plant invasion.</title>
        <authorList>
            <person name="Bieker V.C."/>
            <person name="Martin M.D."/>
            <person name="Gilbert T."/>
            <person name="Hodgins K."/>
            <person name="Battlay P."/>
            <person name="Petersen B."/>
            <person name="Wilson J."/>
        </authorList>
    </citation>
    <scope>NUCLEOTIDE SEQUENCE</scope>
    <source>
        <strain evidence="6">AA19_3_7</strain>
        <tissue evidence="6">Leaf</tissue>
    </source>
</reference>
<protein>
    <recommendedName>
        <fullName evidence="5">RanBP2-type domain-containing protein</fullName>
    </recommendedName>
</protein>
<keyword evidence="3" id="KW-0862">Zinc</keyword>
<feature type="domain" description="RanBP2-type" evidence="5">
    <location>
        <begin position="270"/>
        <end position="299"/>
    </location>
</feature>
<dbReference type="InterPro" id="IPR049534">
    <property type="entry name" value="TEX13A/C/D_Znf"/>
</dbReference>
<evidence type="ECO:0000313" key="7">
    <source>
        <dbReference type="Proteomes" id="UP001206925"/>
    </source>
</evidence>
<evidence type="ECO:0000256" key="3">
    <source>
        <dbReference type="ARBA" id="ARBA00022833"/>
    </source>
</evidence>
<keyword evidence="2 4" id="KW-0863">Zinc-finger</keyword>
<dbReference type="Pfam" id="PF00641">
    <property type="entry name" value="Zn_ribbon_RanBP"/>
    <property type="match status" value="3"/>
</dbReference>
<evidence type="ECO:0000256" key="4">
    <source>
        <dbReference type="PROSITE-ProRule" id="PRU00322"/>
    </source>
</evidence>
<sequence length="424" mass="48216">FLSLFETTSTITTTNLHPFRTLQFPSKPLSPPTLRLRRRYSSSSASAVITDEPSTLTVTQTTGDSQQQQHPWPEWVTFVDRLKSKGYIRQEDGAGSGSDVSVYKDMTVLKEACLSFGRDRFDLFRSLSMQDIQTLVEKGCPNINRKTVNSGKRLRAHLQLDEGDVCGICVFRESCDRAYVTLKDNESDARTVDIVRVLLNYALDPAVDSDKKTSGAEVVEASAKKLLVELTELSDTKVDPELQKPAATVARKAQSSKVMERDSIRNFEMKRGDWLCPRCNFLNFSRNKKCRECNEDGPQKPGGDAVEMKKGDWNCPQCNFMNFSRNIRCLKCKTEGPKRVGVNDVEMKKGDWNCPQCQFMNFASNTKCLRCREQRPKRQLNPGEWECPSCDFLNYAGNVVCRKCNGERPEDAEAKYQEQMWRKP</sequence>
<dbReference type="AlphaFoldDB" id="A0AAD5BVF6"/>
<feature type="non-terminal residue" evidence="6">
    <location>
        <position position="1"/>
    </location>
</feature>
<feature type="domain" description="RanBP2-type" evidence="5">
    <location>
        <begin position="309"/>
        <end position="338"/>
    </location>
</feature>
<dbReference type="PANTHER" id="PTHR23111">
    <property type="entry name" value="ZINC FINGER PROTEIN"/>
    <property type="match status" value="1"/>
</dbReference>
<proteinExistence type="predicted"/>
<dbReference type="PROSITE" id="PS50199">
    <property type="entry name" value="ZF_RANBP2_2"/>
    <property type="match status" value="4"/>
</dbReference>
<keyword evidence="1" id="KW-0479">Metal-binding</keyword>
<dbReference type="Pfam" id="PF20864">
    <property type="entry name" value="Zn_ribbon_TEX13"/>
    <property type="match status" value="1"/>
</dbReference>
<evidence type="ECO:0000313" key="6">
    <source>
        <dbReference type="EMBL" id="KAI7730190.1"/>
    </source>
</evidence>
<dbReference type="SMART" id="SM00547">
    <property type="entry name" value="ZnF_RBZ"/>
    <property type="match status" value="4"/>
</dbReference>
<dbReference type="EMBL" id="JAMZMK010010830">
    <property type="protein sequence ID" value="KAI7730190.1"/>
    <property type="molecule type" value="Genomic_DNA"/>
</dbReference>
<comment type="caution">
    <text evidence="6">The sequence shown here is derived from an EMBL/GenBank/DDBJ whole genome shotgun (WGS) entry which is preliminary data.</text>
</comment>
<keyword evidence="7" id="KW-1185">Reference proteome</keyword>
<dbReference type="InterPro" id="IPR036443">
    <property type="entry name" value="Znf_RanBP2_sf"/>
</dbReference>
<dbReference type="SUPFAM" id="SSF90209">
    <property type="entry name" value="Ran binding protein zinc finger-like"/>
    <property type="match status" value="4"/>
</dbReference>
<feature type="domain" description="RanBP2-type" evidence="5">
    <location>
        <begin position="381"/>
        <end position="410"/>
    </location>
</feature>
<organism evidence="6 7">
    <name type="scientific">Ambrosia artemisiifolia</name>
    <name type="common">Common ragweed</name>
    <dbReference type="NCBI Taxonomy" id="4212"/>
    <lineage>
        <taxon>Eukaryota</taxon>
        <taxon>Viridiplantae</taxon>
        <taxon>Streptophyta</taxon>
        <taxon>Embryophyta</taxon>
        <taxon>Tracheophyta</taxon>
        <taxon>Spermatophyta</taxon>
        <taxon>Magnoliopsida</taxon>
        <taxon>eudicotyledons</taxon>
        <taxon>Gunneridae</taxon>
        <taxon>Pentapetalae</taxon>
        <taxon>asterids</taxon>
        <taxon>campanulids</taxon>
        <taxon>Asterales</taxon>
        <taxon>Asteraceae</taxon>
        <taxon>Asteroideae</taxon>
        <taxon>Heliantheae alliance</taxon>
        <taxon>Heliantheae</taxon>
        <taxon>Ambrosia</taxon>
    </lineage>
</organism>
<dbReference type="GO" id="GO:0003729">
    <property type="term" value="F:mRNA binding"/>
    <property type="evidence" value="ECO:0007669"/>
    <property type="project" value="TreeGrafter"/>
</dbReference>
<dbReference type="PROSITE" id="PS01358">
    <property type="entry name" value="ZF_RANBP2_1"/>
    <property type="match status" value="3"/>
</dbReference>
<dbReference type="GO" id="GO:0005737">
    <property type="term" value="C:cytoplasm"/>
    <property type="evidence" value="ECO:0007669"/>
    <property type="project" value="TreeGrafter"/>
</dbReference>
<dbReference type="Proteomes" id="UP001206925">
    <property type="component" value="Unassembled WGS sequence"/>
</dbReference>
<dbReference type="InterPro" id="IPR001876">
    <property type="entry name" value="Znf_RanBP2"/>
</dbReference>
<evidence type="ECO:0000256" key="1">
    <source>
        <dbReference type="ARBA" id="ARBA00022723"/>
    </source>
</evidence>
<gene>
    <name evidence="6" type="ORF">M8C21_007642</name>
</gene>
<accession>A0AAD5BVF6</accession>
<evidence type="ECO:0000256" key="2">
    <source>
        <dbReference type="ARBA" id="ARBA00022771"/>
    </source>
</evidence>
<name>A0AAD5BVF6_AMBAR</name>
<feature type="domain" description="RanBP2-type" evidence="5">
    <location>
        <begin position="348"/>
        <end position="377"/>
    </location>
</feature>
<evidence type="ECO:0000259" key="5">
    <source>
        <dbReference type="PROSITE" id="PS50199"/>
    </source>
</evidence>
<dbReference type="Gene3D" id="4.10.1060.10">
    <property type="entry name" value="Zinc finger, RanBP2-type"/>
    <property type="match status" value="4"/>
</dbReference>